<keyword evidence="2 8" id="KW-0808">Transferase</keyword>
<dbReference type="InterPro" id="IPR018094">
    <property type="entry name" value="Thymidylate_kinase"/>
</dbReference>
<organism evidence="10 11">
    <name type="scientific">Candidatus Harrisonbacteria bacterium RIFCSPLOWO2_02_FULL_41_13b</name>
    <dbReference type="NCBI Taxonomy" id="1798409"/>
    <lineage>
        <taxon>Bacteria</taxon>
        <taxon>Candidatus Harrisoniibacteriota</taxon>
    </lineage>
</organism>
<dbReference type="Gene3D" id="3.40.50.300">
    <property type="entry name" value="P-loop containing nucleotide triphosphate hydrolases"/>
    <property type="match status" value="1"/>
</dbReference>
<comment type="function">
    <text evidence="8">Phosphorylation of dTMP to form dTDP in both de novo and salvage pathways of dTTP synthesis.</text>
</comment>
<dbReference type="AlphaFoldDB" id="A0A1G1ZSN6"/>
<dbReference type="STRING" id="1798409.A3I24_00120"/>
<gene>
    <name evidence="8" type="primary">tmk</name>
    <name evidence="10" type="ORF">A3I24_00120</name>
</gene>
<feature type="domain" description="Thymidylate kinase-like" evidence="9">
    <location>
        <begin position="9"/>
        <end position="195"/>
    </location>
</feature>
<dbReference type="PROSITE" id="PS01331">
    <property type="entry name" value="THYMIDYLATE_KINASE"/>
    <property type="match status" value="1"/>
</dbReference>
<dbReference type="NCBIfam" id="TIGR00041">
    <property type="entry name" value="DTMP_kinase"/>
    <property type="match status" value="1"/>
</dbReference>
<dbReference type="InterPro" id="IPR027417">
    <property type="entry name" value="P-loop_NTPase"/>
</dbReference>
<dbReference type="InterPro" id="IPR018095">
    <property type="entry name" value="Thymidylate_kin_CS"/>
</dbReference>
<keyword evidence="4 8" id="KW-0547">Nucleotide-binding</keyword>
<dbReference type="GO" id="GO:0005524">
    <property type="term" value="F:ATP binding"/>
    <property type="evidence" value="ECO:0007669"/>
    <property type="project" value="UniProtKB-UniRule"/>
</dbReference>
<evidence type="ECO:0000256" key="4">
    <source>
        <dbReference type="ARBA" id="ARBA00022741"/>
    </source>
</evidence>
<dbReference type="GO" id="GO:0004798">
    <property type="term" value="F:dTMP kinase activity"/>
    <property type="evidence" value="ECO:0007669"/>
    <property type="project" value="UniProtKB-UniRule"/>
</dbReference>
<dbReference type="SUPFAM" id="SSF52540">
    <property type="entry name" value="P-loop containing nucleoside triphosphate hydrolases"/>
    <property type="match status" value="1"/>
</dbReference>
<name>A0A1G1ZSN6_9BACT</name>
<evidence type="ECO:0000256" key="3">
    <source>
        <dbReference type="ARBA" id="ARBA00022727"/>
    </source>
</evidence>
<sequence length="203" mass="23578">MKKGKFIVLDGVDGSGKGTQLAKLAEFIFRTDKSKQVVLTREPFKYNLEIRKILKKEKKPQAQSEKLTRLFVKDRIFHTSVIKKLTLLGFDVVCDRYKYSTLAYQQTQGIPLAKLLEMHKGILLPDLAIIIDIPVRAVLARIHKDPNRKFKEMFEQEEFQEKLRQNFLALPKQLPDEKIVIIDGNRSPEKVFELIKKEVDTIL</sequence>
<keyword evidence="3 8" id="KW-0545">Nucleotide biosynthesis</keyword>
<evidence type="ECO:0000313" key="10">
    <source>
        <dbReference type="EMBL" id="OGY67491.1"/>
    </source>
</evidence>
<accession>A0A1G1ZSN6</accession>
<protein>
    <recommendedName>
        <fullName evidence="8">Thymidylate kinase</fullName>
        <ecNumber evidence="8">2.7.4.9</ecNumber>
    </recommendedName>
    <alternativeName>
        <fullName evidence="8">dTMP kinase</fullName>
    </alternativeName>
</protein>
<dbReference type="InterPro" id="IPR039430">
    <property type="entry name" value="Thymidylate_kin-like_dom"/>
</dbReference>
<evidence type="ECO:0000256" key="5">
    <source>
        <dbReference type="ARBA" id="ARBA00022777"/>
    </source>
</evidence>
<evidence type="ECO:0000256" key="7">
    <source>
        <dbReference type="ARBA" id="ARBA00048743"/>
    </source>
</evidence>
<keyword evidence="6 8" id="KW-0067">ATP-binding</keyword>
<evidence type="ECO:0000256" key="2">
    <source>
        <dbReference type="ARBA" id="ARBA00022679"/>
    </source>
</evidence>
<reference evidence="10 11" key="1">
    <citation type="journal article" date="2016" name="Nat. Commun.">
        <title>Thousands of microbial genomes shed light on interconnected biogeochemical processes in an aquifer system.</title>
        <authorList>
            <person name="Anantharaman K."/>
            <person name="Brown C.T."/>
            <person name="Hug L.A."/>
            <person name="Sharon I."/>
            <person name="Castelle C.J."/>
            <person name="Probst A.J."/>
            <person name="Thomas B.C."/>
            <person name="Singh A."/>
            <person name="Wilkins M.J."/>
            <person name="Karaoz U."/>
            <person name="Brodie E.L."/>
            <person name="Williams K.H."/>
            <person name="Hubbard S.S."/>
            <person name="Banfield J.F."/>
        </authorList>
    </citation>
    <scope>NUCLEOTIDE SEQUENCE [LARGE SCALE GENOMIC DNA]</scope>
</reference>
<comment type="similarity">
    <text evidence="1 8">Belongs to the thymidylate kinase family.</text>
</comment>
<dbReference type="GO" id="GO:0005737">
    <property type="term" value="C:cytoplasm"/>
    <property type="evidence" value="ECO:0007669"/>
    <property type="project" value="TreeGrafter"/>
</dbReference>
<evidence type="ECO:0000259" key="9">
    <source>
        <dbReference type="Pfam" id="PF02223"/>
    </source>
</evidence>
<comment type="catalytic activity">
    <reaction evidence="7 8">
        <text>dTMP + ATP = dTDP + ADP</text>
        <dbReference type="Rhea" id="RHEA:13517"/>
        <dbReference type="ChEBI" id="CHEBI:30616"/>
        <dbReference type="ChEBI" id="CHEBI:58369"/>
        <dbReference type="ChEBI" id="CHEBI:63528"/>
        <dbReference type="ChEBI" id="CHEBI:456216"/>
        <dbReference type="EC" id="2.7.4.9"/>
    </reaction>
</comment>
<dbReference type="HAMAP" id="MF_00165">
    <property type="entry name" value="Thymidylate_kinase"/>
    <property type="match status" value="1"/>
</dbReference>
<dbReference type="CDD" id="cd01672">
    <property type="entry name" value="TMPK"/>
    <property type="match status" value="1"/>
</dbReference>
<evidence type="ECO:0000256" key="1">
    <source>
        <dbReference type="ARBA" id="ARBA00009776"/>
    </source>
</evidence>
<comment type="caution">
    <text evidence="10">The sequence shown here is derived from an EMBL/GenBank/DDBJ whole genome shotgun (WGS) entry which is preliminary data.</text>
</comment>
<dbReference type="PANTHER" id="PTHR10344:SF4">
    <property type="entry name" value="UMP-CMP KINASE 2, MITOCHONDRIAL"/>
    <property type="match status" value="1"/>
</dbReference>
<evidence type="ECO:0000313" key="11">
    <source>
        <dbReference type="Proteomes" id="UP000177690"/>
    </source>
</evidence>
<dbReference type="EMBL" id="MHJL01000021">
    <property type="protein sequence ID" value="OGY67491.1"/>
    <property type="molecule type" value="Genomic_DNA"/>
</dbReference>
<dbReference type="Proteomes" id="UP000177690">
    <property type="component" value="Unassembled WGS sequence"/>
</dbReference>
<dbReference type="PANTHER" id="PTHR10344">
    <property type="entry name" value="THYMIDYLATE KINASE"/>
    <property type="match status" value="1"/>
</dbReference>
<dbReference type="GO" id="GO:0006235">
    <property type="term" value="P:dTTP biosynthetic process"/>
    <property type="evidence" value="ECO:0007669"/>
    <property type="project" value="UniProtKB-UniRule"/>
</dbReference>
<dbReference type="EC" id="2.7.4.9" evidence="8"/>
<proteinExistence type="inferred from homology"/>
<evidence type="ECO:0000256" key="6">
    <source>
        <dbReference type="ARBA" id="ARBA00022840"/>
    </source>
</evidence>
<dbReference type="Pfam" id="PF02223">
    <property type="entry name" value="Thymidylate_kin"/>
    <property type="match status" value="1"/>
</dbReference>
<comment type="caution">
    <text evidence="8">Lacks conserved residue(s) required for the propagation of feature annotation.</text>
</comment>
<keyword evidence="5 8" id="KW-0418">Kinase</keyword>
<evidence type="ECO:0000256" key="8">
    <source>
        <dbReference type="HAMAP-Rule" id="MF_00165"/>
    </source>
</evidence>
<dbReference type="GO" id="GO:0006227">
    <property type="term" value="P:dUDP biosynthetic process"/>
    <property type="evidence" value="ECO:0007669"/>
    <property type="project" value="TreeGrafter"/>
</dbReference>
<dbReference type="GO" id="GO:0006233">
    <property type="term" value="P:dTDP biosynthetic process"/>
    <property type="evidence" value="ECO:0007669"/>
    <property type="project" value="InterPro"/>
</dbReference>